<sequence>MVLSKRERVFKTLELDGEPDMVPIFTFGFEQTSTSFHAYKNSGEPEKHFLWVNIKNSKVKYYISEQRFWNNDLSIMDPFGPNKIKIKNIKAPLEYPDCRINTMDGRVSKTVKQVETGLIYDWYIDGYFKTPEIVHSYWDRYGKPSELVNERIKYSPQIWDGFVEALAPYFYPMP</sequence>
<feature type="non-terminal residue" evidence="1">
    <location>
        <position position="174"/>
    </location>
</feature>
<proteinExistence type="predicted"/>
<protein>
    <submittedName>
        <fullName evidence="1">Uncharacterized protein</fullName>
    </submittedName>
</protein>
<organism evidence="1">
    <name type="scientific">marine sediment metagenome</name>
    <dbReference type="NCBI Taxonomy" id="412755"/>
    <lineage>
        <taxon>unclassified sequences</taxon>
        <taxon>metagenomes</taxon>
        <taxon>ecological metagenomes</taxon>
    </lineage>
</organism>
<dbReference type="EMBL" id="BARU01031151">
    <property type="protein sequence ID" value="GAH71420.1"/>
    <property type="molecule type" value="Genomic_DNA"/>
</dbReference>
<gene>
    <name evidence="1" type="ORF">S03H2_49309</name>
</gene>
<reference evidence="1" key="1">
    <citation type="journal article" date="2014" name="Front. Microbiol.">
        <title>High frequency of phylogenetically diverse reductive dehalogenase-homologous genes in deep subseafloor sedimentary metagenomes.</title>
        <authorList>
            <person name="Kawai M."/>
            <person name="Futagami T."/>
            <person name="Toyoda A."/>
            <person name="Takaki Y."/>
            <person name="Nishi S."/>
            <person name="Hori S."/>
            <person name="Arai W."/>
            <person name="Tsubouchi T."/>
            <person name="Morono Y."/>
            <person name="Uchiyama I."/>
            <person name="Ito T."/>
            <person name="Fujiyama A."/>
            <person name="Inagaki F."/>
            <person name="Takami H."/>
        </authorList>
    </citation>
    <scope>NUCLEOTIDE SEQUENCE</scope>
    <source>
        <strain evidence="1">Expedition CK06-06</strain>
    </source>
</reference>
<evidence type="ECO:0000313" key="1">
    <source>
        <dbReference type="EMBL" id="GAH71420.1"/>
    </source>
</evidence>
<dbReference type="AlphaFoldDB" id="X1IQ98"/>
<name>X1IQ98_9ZZZZ</name>
<accession>X1IQ98</accession>
<comment type="caution">
    <text evidence="1">The sequence shown here is derived from an EMBL/GenBank/DDBJ whole genome shotgun (WGS) entry which is preliminary data.</text>
</comment>